<evidence type="ECO:0000313" key="1">
    <source>
        <dbReference type="EMBL" id="RCH79796.1"/>
    </source>
</evidence>
<name>A0A367IQ78_RHIST</name>
<comment type="caution">
    <text evidence="1">The sequence shown here is derived from an EMBL/GenBank/DDBJ whole genome shotgun (WGS) entry which is preliminary data.</text>
</comment>
<organism evidence="1 2">
    <name type="scientific">Rhizopus stolonifer</name>
    <name type="common">Rhizopus nigricans</name>
    <dbReference type="NCBI Taxonomy" id="4846"/>
    <lineage>
        <taxon>Eukaryota</taxon>
        <taxon>Fungi</taxon>
        <taxon>Fungi incertae sedis</taxon>
        <taxon>Mucoromycota</taxon>
        <taxon>Mucoromycotina</taxon>
        <taxon>Mucoromycetes</taxon>
        <taxon>Mucorales</taxon>
        <taxon>Mucorineae</taxon>
        <taxon>Rhizopodaceae</taxon>
        <taxon>Rhizopus</taxon>
    </lineage>
</organism>
<reference evidence="1 2" key="1">
    <citation type="journal article" date="2018" name="G3 (Bethesda)">
        <title>Phylogenetic and Phylogenomic Definition of Rhizopus Species.</title>
        <authorList>
            <person name="Gryganskyi A.P."/>
            <person name="Golan J."/>
            <person name="Dolatabadi S."/>
            <person name="Mondo S."/>
            <person name="Robb S."/>
            <person name="Idnurm A."/>
            <person name="Muszewska A."/>
            <person name="Steczkiewicz K."/>
            <person name="Masonjones S."/>
            <person name="Liao H.L."/>
            <person name="Gajdeczka M.T."/>
            <person name="Anike F."/>
            <person name="Vuek A."/>
            <person name="Anishchenko I.M."/>
            <person name="Voigt K."/>
            <person name="de Hoog G.S."/>
            <person name="Smith M.E."/>
            <person name="Heitman J."/>
            <person name="Vilgalys R."/>
            <person name="Stajich J.E."/>
        </authorList>
    </citation>
    <scope>NUCLEOTIDE SEQUENCE [LARGE SCALE GENOMIC DNA]</scope>
    <source>
        <strain evidence="1 2">LSU 92-RS-03</strain>
    </source>
</reference>
<keyword evidence="2" id="KW-1185">Reference proteome</keyword>
<sequence length="50" mass="5966">MNFISLLQEVNQTDLVLAKGRTKFRHQIEEEVRPHVGSVTERRAINRYRE</sequence>
<protein>
    <submittedName>
        <fullName evidence="1">Uncharacterized protein</fullName>
    </submittedName>
</protein>
<accession>A0A367IQ78</accession>
<dbReference type="Proteomes" id="UP000253551">
    <property type="component" value="Unassembled WGS sequence"/>
</dbReference>
<gene>
    <name evidence="1" type="ORF">CU098_003368</name>
</gene>
<dbReference type="AlphaFoldDB" id="A0A367IQ78"/>
<dbReference type="EMBL" id="PJQM01006364">
    <property type="protein sequence ID" value="RCH79796.1"/>
    <property type="molecule type" value="Genomic_DNA"/>
</dbReference>
<evidence type="ECO:0000313" key="2">
    <source>
        <dbReference type="Proteomes" id="UP000253551"/>
    </source>
</evidence>
<proteinExistence type="predicted"/>